<reference evidence="1 2" key="1">
    <citation type="submission" date="2014-08" db="EMBL/GenBank/DDBJ databases">
        <authorList>
            <person name="Hassan Y.I."/>
            <person name="Lepp D."/>
            <person name="Zhou T."/>
        </authorList>
    </citation>
    <scope>NUCLEOTIDE SEQUENCE [LARGE SCALE GENOMIC DNA]</scope>
    <source>
        <strain evidence="1 2">IFO13584</strain>
    </source>
</reference>
<evidence type="ECO:0000313" key="1">
    <source>
        <dbReference type="EMBL" id="KFL31732.1"/>
    </source>
</evidence>
<proteinExistence type="predicted"/>
<dbReference type="STRING" id="46914.JP75_06605"/>
<evidence type="ECO:0000313" key="2">
    <source>
        <dbReference type="Proteomes" id="UP000028981"/>
    </source>
</evidence>
<protein>
    <submittedName>
        <fullName evidence="1">Phage protein GP20</fullName>
    </submittedName>
</protein>
<name>A0A087M4C9_9HYPH</name>
<gene>
    <name evidence="1" type="ORF">JP75_06605</name>
</gene>
<sequence length="341" mass="38807">MSETVMNIFDHAAFRTAELNEKVIDRVDYKPELLGSLGIFEPIYSRSRTILIANSDKGLQLIPTSETGAPPEELKVSGTQLRPFQTRRLAKGSTIYAESLQGVMALPFADQVKEIGKEIADRTQRITDDMELTWEHMRLGAITGKVYDADGTTLLDNWYQQWGVAEPAEINFDLGNANGDLRKKFRDLKREMQKKAKGVWTTRTRVYGLAGDQFFDMVVNHPQYKETRLGNNRSGELEDIPGFSSLTFEGVTLINYRGTDDGTTMAIDTNKVKFFPVGARGAFQVGWAPAEFFPYVNQRGREKYLLILKDLHRDAWRRPELYSYPLFICTRPEMLLRGRAS</sequence>
<keyword evidence="2" id="KW-1185">Reference proteome</keyword>
<dbReference type="Proteomes" id="UP000028981">
    <property type="component" value="Unassembled WGS sequence"/>
</dbReference>
<organism evidence="1 2">
    <name type="scientific">Devosia riboflavina</name>
    <dbReference type="NCBI Taxonomy" id="46914"/>
    <lineage>
        <taxon>Bacteria</taxon>
        <taxon>Pseudomonadati</taxon>
        <taxon>Pseudomonadota</taxon>
        <taxon>Alphaproteobacteria</taxon>
        <taxon>Hyphomicrobiales</taxon>
        <taxon>Devosiaceae</taxon>
        <taxon>Devosia</taxon>
    </lineage>
</organism>
<dbReference type="RefSeq" id="WP_035080722.1">
    <property type="nucleotide sequence ID" value="NZ_JQGC01000005.1"/>
</dbReference>
<dbReference type="AlphaFoldDB" id="A0A087M4C9"/>
<dbReference type="Pfam" id="PF03864">
    <property type="entry name" value="Phage_cap_E"/>
    <property type="match status" value="1"/>
</dbReference>
<dbReference type="InterPro" id="IPR005564">
    <property type="entry name" value="Major_capsid_GpE"/>
</dbReference>
<dbReference type="EMBL" id="JQGC01000005">
    <property type="protein sequence ID" value="KFL31732.1"/>
    <property type="molecule type" value="Genomic_DNA"/>
</dbReference>
<dbReference type="OrthoDB" id="6388191at2"/>
<comment type="caution">
    <text evidence="1">The sequence shown here is derived from an EMBL/GenBank/DDBJ whole genome shotgun (WGS) entry which is preliminary data.</text>
</comment>
<accession>A0A087M4C9</accession>